<organism evidence="1">
    <name type="scientific">viral metagenome</name>
    <dbReference type="NCBI Taxonomy" id="1070528"/>
    <lineage>
        <taxon>unclassified sequences</taxon>
        <taxon>metagenomes</taxon>
        <taxon>organismal metagenomes</taxon>
    </lineage>
</organism>
<protein>
    <submittedName>
        <fullName evidence="1">Uncharacterized protein</fullName>
    </submittedName>
</protein>
<dbReference type="EMBL" id="MT143180">
    <property type="protein sequence ID" value="QJA93822.1"/>
    <property type="molecule type" value="Genomic_DNA"/>
</dbReference>
<gene>
    <name evidence="1" type="ORF">MM415B04109_0006</name>
</gene>
<sequence>MRDVLIKPALNGFVVDVGCQRVVFTTVDELLVELGHYLRQPDETEQRYLKTALNAKHSTVPLQPPERRLGGNISSGGSSNYYAAGCTEEQPAPINKNR</sequence>
<name>A0A6M3LJQ4_9ZZZZ</name>
<dbReference type="AlphaFoldDB" id="A0A6M3LJQ4"/>
<proteinExistence type="predicted"/>
<accession>A0A6M3LJQ4</accession>
<evidence type="ECO:0000313" key="1">
    <source>
        <dbReference type="EMBL" id="QJA93822.1"/>
    </source>
</evidence>
<reference evidence="1" key="1">
    <citation type="submission" date="2020-03" db="EMBL/GenBank/DDBJ databases">
        <title>The deep terrestrial virosphere.</title>
        <authorList>
            <person name="Holmfeldt K."/>
            <person name="Nilsson E."/>
            <person name="Simone D."/>
            <person name="Lopez-Fernandez M."/>
            <person name="Wu X."/>
            <person name="de Brujin I."/>
            <person name="Lundin D."/>
            <person name="Andersson A."/>
            <person name="Bertilsson S."/>
            <person name="Dopson M."/>
        </authorList>
    </citation>
    <scope>NUCLEOTIDE SEQUENCE</scope>
    <source>
        <strain evidence="1">MM415B04109</strain>
    </source>
</reference>